<organism evidence="1">
    <name type="scientific">Woronichinia naegeliana WA131</name>
    <dbReference type="NCBI Taxonomy" id="2824559"/>
    <lineage>
        <taxon>Bacteria</taxon>
        <taxon>Bacillati</taxon>
        <taxon>Cyanobacteriota</taxon>
        <taxon>Cyanophyceae</taxon>
        <taxon>Synechococcales</taxon>
        <taxon>Coelosphaeriaceae</taxon>
        <taxon>Woronichinia</taxon>
    </lineage>
</organism>
<protein>
    <submittedName>
        <fullName evidence="1">Uncharacterized protein</fullName>
    </submittedName>
</protein>
<dbReference type="AlphaFoldDB" id="A0A977KXG4"/>
<dbReference type="KEGG" id="wna:KA717_01665"/>
<accession>A0A977KXG4</accession>
<gene>
    <name evidence="1" type="ORF">KA717_01665</name>
</gene>
<name>A0A977KXG4_9CYAN</name>
<sequence length="156" mass="17580">MLEVIAGEARKIAVASSLLFRPPKRSSDEEFIHYFTEVFAGKDGKKFLQACPPRPNGIGIRAIEKSETQFVRDTDPAFYPEAKSVGITAIAAAPLPVRKYIPEQTDKDLEQTGVLYVHFTRPSKNISDDDVKNIKEWLSIFAQIAANEIFHPTFRR</sequence>
<dbReference type="EMBL" id="CP073041">
    <property type="protein sequence ID" value="UXE61699.1"/>
    <property type="molecule type" value="Genomic_DNA"/>
</dbReference>
<proteinExistence type="predicted"/>
<dbReference type="Proteomes" id="UP001065613">
    <property type="component" value="Chromosome"/>
</dbReference>
<evidence type="ECO:0000313" key="1">
    <source>
        <dbReference type="EMBL" id="UXE61699.1"/>
    </source>
</evidence>
<reference evidence="1" key="1">
    <citation type="submission" date="2021-04" db="EMBL/GenBank/DDBJ databases">
        <title>Genome sequence of Woronichinia naegeliana from Washington state freshwater lake bloom.</title>
        <authorList>
            <person name="Dreher T.W."/>
        </authorList>
    </citation>
    <scope>NUCLEOTIDE SEQUENCE</scope>
    <source>
        <strain evidence="1">WA131</strain>
    </source>
</reference>